<comment type="caution">
    <text evidence="7">The sequence shown here is derived from an EMBL/GenBank/DDBJ whole genome shotgun (WGS) entry which is preliminary data.</text>
</comment>
<evidence type="ECO:0000259" key="5">
    <source>
        <dbReference type="Pfam" id="PF02852"/>
    </source>
</evidence>
<dbReference type="SUPFAM" id="SSF55424">
    <property type="entry name" value="FAD/NAD-linked reductases, dimerisation (C-terminal) domain"/>
    <property type="match status" value="1"/>
</dbReference>
<dbReference type="InterPro" id="IPR004099">
    <property type="entry name" value="Pyr_nucl-diS_OxRdtase_dimer"/>
</dbReference>
<dbReference type="PANTHER" id="PTHR43014">
    <property type="entry name" value="MERCURIC REDUCTASE"/>
    <property type="match status" value="1"/>
</dbReference>
<keyword evidence="8" id="KW-1185">Reference proteome</keyword>
<comment type="cofactor">
    <cofactor evidence="1">
        <name>FAD</name>
        <dbReference type="ChEBI" id="CHEBI:57692"/>
    </cofactor>
</comment>
<evidence type="ECO:0000256" key="3">
    <source>
        <dbReference type="ARBA" id="ARBA00022630"/>
    </source>
</evidence>
<dbReference type="PRINTS" id="PR00368">
    <property type="entry name" value="FADPNR"/>
</dbReference>
<accession>A0ABS7VLY9</accession>
<comment type="similarity">
    <text evidence="2">Belongs to the class-I pyridine nucleotide-disulfide oxidoreductase family.</text>
</comment>
<proteinExistence type="inferred from homology"/>
<feature type="domain" description="Pyridine nucleotide-disulphide oxidoreductase dimerisation" evidence="5">
    <location>
        <begin position="355"/>
        <end position="462"/>
    </location>
</feature>
<protein>
    <submittedName>
        <fullName evidence="7">FAD-dependent oxidoreductase</fullName>
    </submittedName>
</protein>
<evidence type="ECO:0000313" key="7">
    <source>
        <dbReference type="EMBL" id="MBZ6076541.1"/>
    </source>
</evidence>
<organism evidence="7 8">
    <name type="scientific">Microvirga puerhi</name>
    <dbReference type="NCBI Taxonomy" id="2876078"/>
    <lineage>
        <taxon>Bacteria</taxon>
        <taxon>Pseudomonadati</taxon>
        <taxon>Pseudomonadota</taxon>
        <taxon>Alphaproteobacteria</taxon>
        <taxon>Hyphomicrobiales</taxon>
        <taxon>Methylobacteriaceae</taxon>
        <taxon>Microvirga</taxon>
    </lineage>
</organism>
<dbReference type="InterPro" id="IPR023753">
    <property type="entry name" value="FAD/NAD-binding_dom"/>
</dbReference>
<keyword evidence="4" id="KW-0274">FAD</keyword>
<evidence type="ECO:0000256" key="2">
    <source>
        <dbReference type="ARBA" id="ARBA00007532"/>
    </source>
</evidence>
<feature type="domain" description="FAD/NAD(P)-binding" evidence="6">
    <location>
        <begin position="17"/>
        <end position="333"/>
    </location>
</feature>
<name>A0ABS7VLY9_9HYPH</name>
<dbReference type="Gene3D" id="3.50.50.60">
    <property type="entry name" value="FAD/NAD(P)-binding domain"/>
    <property type="match status" value="2"/>
</dbReference>
<sequence>MTASNEAARKQGVLKPDLCVIGCSRAGLLIASAAAALGVSVVLVDNEHAGETSVETDRIAHQAFIAAARQADAGRRARGFGIGSGDEPAVDFVAVAGHVREVVKSLAPMTSHERYRAMGIHVIEARGRFIDRRTLAAGEVLVRPRRFVIAVGSKPAIPDIPEIDGVSCLTAATIGSLQAKPEHLAILGGNAFGLEMAQAYRRFGAQVSVLESESRILPHEDPEMTAVVERALRAEGVSVRTGVAVSRIEGKPNGAFALVLQTESGEEVLAASHLLVATGRKMDLEGLGLGNAAVEAGPSGIWVDRGLRTTNRRIYAVGDCIGGSEFSIHAASHHAELVLRRVLFRLPARLGAAPVPRATFTDPELASVGFAEEEARVRHREIRILRWAFVDNDRALAERCSTGHLKAVVTPNGQILGCTIAGPRAGELIMPWVLAMARNLKVSDLAGLVYPYPTLSEITKSAAVEFLKPSAQNPWVRRFVGFVSRLG</sequence>
<dbReference type="Gene3D" id="3.30.390.30">
    <property type="match status" value="1"/>
</dbReference>
<dbReference type="Pfam" id="PF07992">
    <property type="entry name" value="Pyr_redox_2"/>
    <property type="match status" value="1"/>
</dbReference>
<evidence type="ECO:0000256" key="1">
    <source>
        <dbReference type="ARBA" id="ARBA00001974"/>
    </source>
</evidence>
<dbReference type="SUPFAM" id="SSF51905">
    <property type="entry name" value="FAD/NAD(P)-binding domain"/>
    <property type="match status" value="1"/>
</dbReference>
<dbReference type="Pfam" id="PF02852">
    <property type="entry name" value="Pyr_redox_dim"/>
    <property type="match status" value="1"/>
</dbReference>
<keyword evidence="3" id="KW-0285">Flavoprotein</keyword>
<dbReference type="Proteomes" id="UP000704176">
    <property type="component" value="Unassembled WGS sequence"/>
</dbReference>
<evidence type="ECO:0000256" key="4">
    <source>
        <dbReference type="ARBA" id="ARBA00022827"/>
    </source>
</evidence>
<gene>
    <name evidence="7" type="ORF">K9B37_09660</name>
</gene>
<dbReference type="PRINTS" id="PR00411">
    <property type="entry name" value="PNDRDTASEI"/>
</dbReference>
<reference evidence="7 8" key="1">
    <citation type="submission" date="2021-09" db="EMBL/GenBank/DDBJ databases">
        <title>The complete genome sequence of a new microorganism.</title>
        <authorList>
            <person name="Zi Z."/>
        </authorList>
    </citation>
    <scope>NUCLEOTIDE SEQUENCE [LARGE SCALE GENOMIC DNA]</scope>
    <source>
        <strain evidence="7 8">WGZ8</strain>
    </source>
</reference>
<evidence type="ECO:0000313" key="8">
    <source>
        <dbReference type="Proteomes" id="UP000704176"/>
    </source>
</evidence>
<dbReference type="InterPro" id="IPR016156">
    <property type="entry name" value="FAD/NAD-linked_Rdtase_dimer_sf"/>
</dbReference>
<evidence type="ECO:0000259" key="6">
    <source>
        <dbReference type="Pfam" id="PF07992"/>
    </source>
</evidence>
<dbReference type="EMBL" id="JAIRBM010000006">
    <property type="protein sequence ID" value="MBZ6076541.1"/>
    <property type="molecule type" value="Genomic_DNA"/>
</dbReference>
<dbReference type="RefSeq" id="WP_224312870.1">
    <property type="nucleotide sequence ID" value="NZ_JAIRBM010000006.1"/>
</dbReference>
<dbReference type="PIRSF" id="PIRSF000350">
    <property type="entry name" value="Mercury_reductase_MerA"/>
    <property type="match status" value="1"/>
</dbReference>
<dbReference type="PANTHER" id="PTHR43014:SF2">
    <property type="entry name" value="MERCURIC REDUCTASE"/>
    <property type="match status" value="1"/>
</dbReference>
<dbReference type="InterPro" id="IPR001100">
    <property type="entry name" value="Pyr_nuc-diS_OxRdtase"/>
</dbReference>
<dbReference type="InterPro" id="IPR036188">
    <property type="entry name" value="FAD/NAD-bd_sf"/>
</dbReference>